<evidence type="ECO:0000256" key="8">
    <source>
        <dbReference type="SAM" id="Phobius"/>
    </source>
</evidence>
<dbReference type="SUPFAM" id="SSF161098">
    <property type="entry name" value="MetI-like"/>
    <property type="match status" value="1"/>
</dbReference>
<feature type="transmembrane region" description="Helical" evidence="8">
    <location>
        <begin position="117"/>
        <end position="138"/>
    </location>
</feature>
<feature type="transmembrane region" description="Helical" evidence="8">
    <location>
        <begin position="21"/>
        <end position="46"/>
    </location>
</feature>
<dbReference type="CDD" id="cd06261">
    <property type="entry name" value="TM_PBP2"/>
    <property type="match status" value="1"/>
</dbReference>
<feature type="transmembrane region" description="Helical" evidence="8">
    <location>
        <begin position="76"/>
        <end position="105"/>
    </location>
</feature>
<keyword evidence="7 8" id="KW-0472">Membrane</keyword>
<dbReference type="PANTHER" id="PTHR42929:SF1">
    <property type="entry name" value="INNER MEMBRANE ABC TRANSPORTER PERMEASE PROTEIN YDCU-RELATED"/>
    <property type="match status" value="1"/>
</dbReference>
<protein>
    <recommendedName>
        <fullName evidence="9">ABC transmembrane type-1 domain-containing protein</fullName>
    </recommendedName>
</protein>
<evidence type="ECO:0000313" key="10">
    <source>
        <dbReference type="EMBL" id="KUO41278.1"/>
    </source>
</evidence>
<dbReference type="Gene3D" id="1.10.3720.10">
    <property type="entry name" value="MetI-like"/>
    <property type="match status" value="1"/>
</dbReference>
<accession>A0A147JXP2</accession>
<organism evidence="10 11">
    <name type="scientific">Hadarchaeum yellowstonense</name>
    <dbReference type="NCBI Taxonomy" id="1776334"/>
    <lineage>
        <taxon>Archaea</taxon>
        <taxon>Methanobacteriati</taxon>
        <taxon>Candidatus Hadarchaeota</taxon>
        <taxon>Candidatus Hadarchaeia</taxon>
        <taxon>Candidatus Hadarchaeales</taxon>
        <taxon>Candidatus Hadarchaeaceae</taxon>
        <taxon>Candidatus Hadarchaeum</taxon>
    </lineage>
</organism>
<dbReference type="InterPro" id="IPR000515">
    <property type="entry name" value="MetI-like"/>
</dbReference>
<dbReference type="PROSITE" id="PS50928">
    <property type="entry name" value="ABC_TM1"/>
    <property type="match status" value="1"/>
</dbReference>
<evidence type="ECO:0000256" key="5">
    <source>
        <dbReference type="ARBA" id="ARBA00022692"/>
    </source>
</evidence>
<comment type="subcellular location">
    <subcellularLocation>
        <location evidence="1">Cell membrane</location>
        <topology evidence="1">Multi-pass membrane protein</topology>
    </subcellularLocation>
</comment>
<dbReference type="GO" id="GO:0005886">
    <property type="term" value="C:plasma membrane"/>
    <property type="evidence" value="ECO:0007669"/>
    <property type="project" value="UniProtKB-SubCell"/>
</dbReference>
<dbReference type="STRING" id="1776334.APZ16_00140"/>
<dbReference type="InterPro" id="IPR035906">
    <property type="entry name" value="MetI-like_sf"/>
</dbReference>
<evidence type="ECO:0000259" key="9">
    <source>
        <dbReference type="PROSITE" id="PS50928"/>
    </source>
</evidence>
<evidence type="ECO:0000256" key="3">
    <source>
        <dbReference type="ARBA" id="ARBA00022448"/>
    </source>
</evidence>
<feature type="transmembrane region" description="Helical" evidence="8">
    <location>
        <begin position="167"/>
        <end position="189"/>
    </location>
</feature>
<evidence type="ECO:0000256" key="2">
    <source>
        <dbReference type="ARBA" id="ARBA00007069"/>
    </source>
</evidence>
<keyword evidence="4" id="KW-1003">Cell membrane</keyword>
<comment type="caution">
    <text evidence="10">The sequence shown here is derived from an EMBL/GenBank/DDBJ whole genome shotgun (WGS) entry which is preliminary data.</text>
</comment>
<evidence type="ECO:0000256" key="6">
    <source>
        <dbReference type="ARBA" id="ARBA00022989"/>
    </source>
</evidence>
<name>A0A147JXP2_HADYE</name>
<dbReference type="PANTHER" id="PTHR42929">
    <property type="entry name" value="INNER MEMBRANE ABC TRANSPORTER PERMEASE PROTEIN YDCU-RELATED-RELATED"/>
    <property type="match status" value="1"/>
</dbReference>
<dbReference type="GO" id="GO:0055085">
    <property type="term" value="P:transmembrane transport"/>
    <property type="evidence" value="ECO:0007669"/>
    <property type="project" value="InterPro"/>
</dbReference>
<dbReference type="Proteomes" id="UP000074294">
    <property type="component" value="Unassembled WGS sequence"/>
</dbReference>
<feature type="transmembrane region" description="Helical" evidence="8">
    <location>
        <begin position="269"/>
        <end position="288"/>
    </location>
</feature>
<keyword evidence="3" id="KW-0813">Transport</keyword>
<dbReference type="EMBL" id="LQMQ01000025">
    <property type="protein sequence ID" value="KUO41278.1"/>
    <property type="molecule type" value="Genomic_DNA"/>
</dbReference>
<sequence>MNPREKEASQSPKTKKIELRGILLVVPTYLWLIVTFLIPVISVLMLSFAELHPVTKNIVSFPTMNNYLTLFTNLDYVVVLLRTLLLTVAVTISSVGLAYAVAYFITFKILKNKYTILLAFQAPYIASYMMVLLAWRLLLGRSGVINSLLMSMGLTSGPIELLGYNAFSVWLVLTATWFPWLILPIFVSLEKIDRSLLEASQDLGASPFTTFLKVTFPLSLPGVFVAILFVFIPTIGEFVAPAVVGGTTGLMFGNLIYDFFLKGFRWDIGSAFAVCLLCIVILAVLVLFRKIGFEKLMESL</sequence>
<feature type="transmembrane region" description="Helical" evidence="8">
    <location>
        <begin position="238"/>
        <end position="257"/>
    </location>
</feature>
<dbReference type="AlphaFoldDB" id="A0A147JXP2"/>
<comment type="similarity">
    <text evidence="2">Belongs to the binding-protein-dependent transport system permease family. CysTW subfamily.</text>
</comment>
<evidence type="ECO:0000256" key="4">
    <source>
        <dbReference type="ARBA" id="ARBA00022475"/>
    </source>
</evidence>
<feature type="domain" description="ABC transmembrane type-1" evidence="9">
    <location>
        <begin position="80"/>
        <end position="287"/>
    </location>
</feature>
<feature type="transmembrane region" description="Helical" evidence="8">
    <location>
        <begin position="210"/>
        <end position="232"/>
    </location>
</feature>
<evidence type="ECO:0000256" key="7">
    <source>
        <dbReference type="ARBA" id="ARBA00023136"/>
    </source>
</evidence>
<proteinExistence type="inferred from homology"/>
<reference evidence="10 11" key="1">
    <citation type="journal article" date="2016" name="Nat. Microbiol.">
        <title>Genomic inference of the metabolism of cosmopolitan subsurface Archaea, Hadesarchaea.</title>
        <authorList>
            <person name="Baker B.J."/>
            <person name="Saw J.H."/>
            <person name="Lind A.E."/>
            <person name="Lazar C.S."/>
            <person name="Hinrichs K.-U."/>
            <person name="Teske A.P."/>
            <person name="Ettema T.J."/>
        </authorList>
    </citation>
    <scope>NUCLEOTIDE SEQUENCE [LARGE SCALE GENOMIC DNA]</scope>
</reference>
<gene>
    <name evidence="10" type="ORF">APZ16_00140</name>
</gene>
<keyword evidence="6 8" id="KW-1133">Transmembrane helix</keyword>
<keyword evidence="5 8" id="KW-0812">Transmembrane</keyword>
<evidence type="ECO:0000256" key="1">
    <source>
        <dbReference type="ARBA" id="ARBA00004651"/>
    </source>
</evidence>
<evidence type="ECO:0000313" key="11">
    <source>
        <dbReference type="Proteomes" id="UP000074294"/>
    </source>
</evidence>